<dbReference type="OrthoDB" id="1094665at2"/>
<dbReference type="PROSITE" id="PS51352">
    <property type="entry name" value="THIOREDOXIN_2"/>
    <property type="match status" value="1"/>
</dbReference>
<dbReference type="InterPro" id="IPR000866">
    <property type="entry name" value="AhpC/TSA"/>
</dbReference>
<dbReference type="Pfam" id="PF00578">
    <property type="entry name" value="AhpC-TSA"/>
    <property type="match status" value="1"/>
</dbReference>
<organism evidence="6 7">
    <name type="scientific">Bacteroides reticulotermitis JCM 10512</name>
    <dbReference type="NCBI Taxonomy" id="1445607"/>
    <lineage>
        <taxon>Bacteria</taxon>
        <taxon>Pseudomonadati</taxon>
        <taxon>Bacteroidota</taxon>
        <taxon>Bacteroidia</taxon>
        <taxon>Bacteroidales</taxon>
        <taxon>Bacteroidaceae</taxon>
        <taxon>Bacteroides</taxon>
    </lineage>
</organism>
<evidence type="ECO:0000256" key="1">
    <source>
        <dbReference type="ARBA" id="ARBA00004196"/>
    </source>
</evidence>
<evidence type="ECO:0000256" key="4">
    <source>
        <dbReference type="ARBA" id="ARBA00023284"/>
    </source>
</evidence>
<accession>W4UPK0</accession>
<dbReference type="GO" id="GO:0016209">
    <property type="term" value="F:antioxidant activity"/>
    <property type="evidence" value="ECO:0007669"/>
    <property type="project" value="InterPro"/>
</dbReference>
<keyword evidence="3" id="KW-1015">Disulfide bond</keyword>
<sequence>MEAFAKSIQNASIKQAFTDKLQRKAKLVAGKPAIDIEMENIAGKKIKLSDLKGKPLFIDFWATWCMPCLAQIPHFEKLSEEYPGIQFIGISIDVDVARCAPNSKNPRLPNTSKSIAPTHLL</sequence>
<dbReference type="Gene3D" id="3.40.30.10">
    <property type="entry name" value="Glutaredoxin"/>
    <property type="match status" value="1"/>
</dbReference>
<evidence type="ECO:0000313" key="6">
    <source>
        <dbReference type="EMBL" id="GAE82409.1"/>
    </source>
</evidence>
<proteinExistence type="predicted"/>
<comment type="subcellular location">
    <subcellularLocation>
        <location evidence="1">Cell envelope</location>
    </subcellularLocation>
</comment>
<name>W4UPK0_9BACE</name>
<dbReference type="InterPro" id="IPR050553">
    <property type="entry name" value="Thioredoxin_ResA/DsbE_sf"/>
</dbReference>
<evidence type="ECO:0000259" key="5">
    <source>
        <dbReference type="PROSITE" id="PS51352"/>
    </source>
</evidence>
<evidence type="ECO:0000313" key="7">
    <source>
        <dbReference type="Proteomes" id="UP000019131"/>
    </source>
</evidence>
<dbReference type="EMBL" id="BAIV01000003">
    <property type="protein sequence ID" value="GAE82409.1"/>
    <property type="molecule type" value="Genomic_DNA"/>
</dbReference>
<dbReference type="GO" id="GO:0030313">
    <property type="term" value="C:cell envelope"/>
    <property type="evidence" value="ECO:0007669"/>
    <property type="project" value="UniProtKB-SubCell"/>
</dbReference>
<dbReference type="STRING" id="1445607.JCM10512_611"/>
<evidence type="ECO:0000256" key="2">
    <source>
        <dbReference type="ARBA" id="ARBA00022748"/>
    </source>
</evidence>
<dbReference type="PANTHER" id="PTHR42852:SF6">
    <property type="entry name" value="THIOL:DISULFIDE INTERCHANGE PROTEIN DSBE"/>
    <property type="match status" value="1"/>
</dbReference>
<protein>
    <submittedName>
        <fullName evidence="6">Thioredoxin family protein</fullName>
    </submittedName>
</protein>
<dbReference type="PANTHER" id="PTHR42852">
    <property type="entry name" value="THIOL:DISULFIDE INTERCHANGE PROTEIN DSBE"/>
    <property type="match status" value="1"/>
</dbReference>
<dbReference type="InterPro" id="IPR036249">
    <property type="entry name" value="Thioredoxin-like_sf"/>
</dbReference>
<reference evidence="6 7" key="1">
    <citation type="journal article" date="2014" name="Genome Announc.">
        <title>Draft Genome Sequence of Bacteroides reticulotermitis Strain JCM 10512T, Isolated from the Gut of a Termite.</title>
        <authorList>
            <person name="Yuki M."/>
            <person name="Oshima K."/>
            <person name="Suda W."/>
            <person name="Sakamoto M."/>
            <person name="Iida T."/>
            <person name="Hattori M."/>
            <person name="Ohkuma M."/>
        </authorList>
    </citation>
    <scope>NUCLEOTIDE SEQUENCE [LARGE SCALE GENOMIC DNA]</scope>
    <source>
        <strain evidence="6 7">JCM 10512</strain>
    </source>
</reference>
<dbReference type="GO" id="GO:0016491">
    <property type="term" value="F:oxidoreductase activity"/>
    <property type="evidence" value="ECO:0007669"/>
    <property type="project" value="InterPro"/>
</dbReference>
<comment type="caution">
    <text evidence="6">The sequence shown here is derived from an EMBL/GenBank/DDBJ whole genome shotgun (WGS) entry which is preliminary data.</text>
</comment>
<keyword evidence="7" id="KW-1185">Reference proteome</keyword>
<gene>
    <name evidence="6" type="ORF">JCM10512_611</name>
</gene>
<keyword evidence="2" id="KW-0201">Cytochrome c-type biogenesis</keyword>
<dbReference type="GO" id="GO:0017004">
    <property type="term" value="P:cytochrome complex assembly"/>
    <property type="evidence" value="ECO:0007669"/>
    <property type="project" value="UniProtKB-KW"/>
</dbReference>
<dbReference type="SUPFAM" id="SSF52833">
    <property type="entry name" value="Thioredoxin-like"/>
    <property type="match status" value="1"/>
</dbReference>
<keyword evidence="4" id="KW-0676">Redox-active center</keyword>
<dbReference type="InterPro" id="IPR013766">
    <property type="entry name" value="Thioredoxin_domain"/>
</dbReference>
<feature type="domain" description="Thioredoxin" evidence="5">
    <location>
        <begin position="27"/>
        <end position="121"/>
    </location>
</feature>
<dbReference type="AlphaFoldDB" id="W4UPK0"/>
<evidence type="ECO:0000256" key="3">
    <source>
        <dbReference type="ARBA" id="ARBA00023157"/>
    </source>
</evidence>
<dbReference type="Proteomes" id="UP000019131">
    <property type="component" value="Unassembled WGS sequence"/>
</dbReference>
<dbReference type="CDD" id="cd02966">
    <property type="entry name" value="TlpA_like_family"/>
    <property type="match status" value="1"/>
</dbReference>